<proteinExistence type="predicted"/>
<reference evidence="4 5" key="1">
    <citation type="submission" date="2020-04" db="EMBL/GenBank/DDBJ databases">
        <title>Perkinsus olseni comparative genomics.</title>
        <authorList>
            <person name="Bogema D.R."/>
        </authorList>
    </citation>
    <scope>NUCLEOTIDE SEQUENCE [LARGE SCALE GENOMIC DNA]</scope>
    <source>
        <strain evidence="2">ATCC PRA-179</strain>
        <strain evidence="3">ATCC PRA-31</strain>
    </source>
</reference>
<feature type="region of interest" description="Disordered" evidence="1">
    <location>
        <begin position="391"/>
        <end position="452"/>
    </location>
</feature>
<gene>
    <name evidence="3" type="ORF">FOL46_006481</name>
    <name evidence="2" type="ORF">FOZ61_004127</name>
</gene>
<sequence>MSPLKVERILVEFMQGTVERNPYCLMPSPLGTVERKSLQEAIRTLALTPDGQAEKRPPAWDIVKTTCKAHSAAAIVAAGEVIMKELLGHPNLRVRQRLLDNVIGKLVKSSVAARKWFLGEAHVLQRAAKSWGLIGERKQSAYGRSLRDAAVEHLSEWELHFGGKDYAAPLESLLASLRSRDSGAVPDRRHLRELSDAAQEERLIAVWKRVAETLRGAEMADIDHCITRIDNALEILFPTSLGEVFNEIDLDAELAKEGGDGTAIGDSAPSSSSTWIPDRNVTIKIQPGAASLAPQEREGENDAVFDQLRDDLRLVRARRWQRWLDHQRDAMAEVVTCGRLRGKLLPGASLRTGPQDLYSSPEACLAWLEEKRAGLDRVVGRALISTFNTTRAPGAAGTSKAQEEGRSDSEDESEYEGEFGDEEGGLSRDLRLCQQAFSAASPSPPSKKRKRG</sequence>
<evidence type="ECO:0000313" key="2">
    <source>
        <dbReference type="EMBL" id="KAF4660251.1"/>
    </source>
</evidence>
<dbReference type="EMBL" id="JABANN010000042">
    <property type="protein sequence ID" value="KAF4673781.1"/>
    <property type="molecule type" value="Genomic_DNA"/>
</dbReference>
<dbReference type="Proteomes" id="UP000570595">
    <property type="component" value="Unassembled WGS sequence"/>
</dbReference>
<dbReference type="EMBL" id="JABAHT010000237">
    <property type="protein sequence ID" value="KAF4660251.1"/>
    <property type="molecule type" value="Genomic_DNA"/>
</dbReference>
<feature type="compositionally biased region" description="Acidic residues" evidence="1">
    <location>
        <begin position="409"/>
        <end position="424"/>
    </location>
</feature>
<organism evidence="3 5">
    <name type="scientific">Perkinsus olseni</name>
    <name type="common">Perkinsus atlanticus</name>
    <dbReference type="NCBI Taxonomy" id="32597"/>
    <lineage>
        <taxon>Eukaryota</taxon>
        <taxon>Sar</taxon>
        <taxon>Alveolata</taxon>
        <taxon>Perkinsozoa</taxon>
        <taxon>Perkinsea</taxon>
        <taxon>Perkinsida</taxon>
        <taxon>Perkinsidae</taxon>
        <taxon>Perkinsus</taxon>
    </lineage>
</organism>
<evidence type="ECO:0000313" key="4">
    <source>
        <dbReference type="Proteomes" id="UP000570595"/>
    </source>
</evidence>
<accession>A0A7J6MS41</accession>
<evidence type="ECO:0000313" key="3">
    <source>
        <dbReference type="EMBL" id="KAF4673781.1"/>
    </source>
</evidence>
<dbReference type="AlphaFoldDB" id="A0A7J6MS41"/>
<evidence type="ECO:0000256" key="1">
    <source>
        <dbReference type="SAM" id="MobiDB-lite"/>
    </source>
</evidence>
<comment type="caution">
    <text evidence="3">The sequence shown here is derived from an EMBL/GenBank/DDBJ whole genome shotgun (WGS) entry which is preliminary data.</text>
</comment>
<dbReference type="OrthoDB" id="435015at2759"/>
<name>A0A7J6MS41_PEROL</name>
<dbReference type="Proteomes" id="UP000572268">
    <property type="component" value="Unassembled WGS sequence"/>
</dbReference>
<protein>
    <submittedName>
        <fullName evidence="3">Uncharacterized protein</fullName>
    </submittedName>
</protein>
<evidence type="ECO:0000313" key="5">
    <source>
        <dbReference type="Proteomes" id="UP000572268"/>
    </source>
</evidence>